<name>A0A1T4WZ81_9BACT</name>
<dbReference type="OrthoDB" id="9807055at2"/>
<dbReference type="Gene3D" id="3.90.1720.10">
    <property type="entry name" value="endopeptidase domain like (from Nostoc punctiforme)"/>
    <property type="match status" value="1"/>
</dbReference>
<dbReference type="EMBL" id="FUYC01000005">
    <property type="protein sequence ID" value="SKA82178.1"/>
    <property type="molecule type" value="Genomic_DNA"/>
</dbReference>
<evidence type="ECO:0000259" key="5">
    <source>
        <dbReference type="PROSITE" id="PS51935"/>
    </source>
</evidence>
<dbReference type="AlphaFoldDB" id="A0A1T4WZ81"/>
<evidence type="ECO:0000256" key="2">
    <source>
        <dbReference type="ARBA" id="ARBA00022670"/>
    </source>
</evidence>
<accession>A0A1T4WZ81</accession>
<dbReference type="InterPro" id="IPR000064">
    <property type="entry name" value="NLP_P60_dom"/>
</dbReference>
<dbReference type="Pfam" id="PF00877">
    <property type="entry name" value="NLPC_P60"/>
    <property type="match status" value="1"/>
</dbReference>
<evidence type="ECO:0000313" key="6">
    <source>
        <dbReference type="EMBL" id="SKA82178.1"/>
    </source>
</evidence>
<reference evidence="6 7" key="1">
    <citation type="submission" date="2017-02" db="EMBL/GenBank/DDBJ databases">
        <authorList>
            <person name="Peterson S.W."/>
        </authorList>
    </citation>
    <scope>NUCLEOTIDE SEQUENCE [LARGE SCALE GENOMIC DNA]</scope>
    <source>
        <strain evidence="6 7">DSM 16080</strain>
    </source>
</reference>
<sequence length="182" mass="19770">MRRPFPHTASGLLVRIRSALWIAVLGAALLPLTACGVLDFGKARLPGGHAGPSSHPVVRTAQSAIGIPYRWGGDTPREGFDCSGLVHWAYARHGVRLPRPSWQQIRAGFAVPRSQVMAGDLVFFKIVQGRSYHVGISTGRGTFIHSPKSGSRVRESSLSNSYWQSHYVTARRVARPATAAHP</sequence>
<evidence type="ECO:0000256" key="1">
    <source>
        <dbReference type="ARBA" id="ARBA00007074"/>
    </source>
</evidence>
<dbReference type="RefSeq" id="WP_144019288.1">
    <property type="nucleotide sequence ID" value="NZ_FUYC01000005.1"/>
</dbReference>
<gene>
    <name evidence="6" type="ORF">SAMN02745704_01518</name>
</gene>
<keyword evidence="4" id="KW-0788">Thiol protease</keyword>
<evidence type="ECO:0000256" key="3">
    <source>
        <dbReference type="ARBA" id="ARBA00022801"/>
    </source>
</evidence>
<dbReference type="Proteomes" id="UP000190027">
    <property type="component" value="Unassembled WGS sequence"/>
</dbReference>
<dbReference type="SUPFAM" id="SSF54001">
    <property type="entry name" value="Cysteine proteinases"/>
    <property type="match status" value="1"/>
</dbReference>
<dbReference type="GO" id="GO:0008234">
    <property type="term" value="F:cysteine-type peptidase activity"/>
    <property type="evidence" value="ECO:0007669"/>
    <property type="project" value="UniProtKB-KW"/>
</dbReference>
<feature type="domain" description="NlpC/P60" evidence="5">
    <location>
        <begin position="51"/>
        <end position="174"/>
    </location>
</feature>
<dbReference type="GO" id="GO:0006508">
    <property type="term" value="P:proteolysis"/>
    <property type="evidence" value="ECO:0007669"/>
    <property type="project" value="UniProtKB-KW"/>
</dbReference>
<keyword evidence="2" id="KW-0645">Protease</keyword>
<dbReference type="PANTHER" id="PTHR47053">
    <property type="entry name" value="MUREIN DD-ENDOPEPTIDASE MEPH-RELATED"/>
    <property type="match status" value="1"/>
</dbReference>
<dbReference type="InterPro" id="IPR038765">
    <property type="entry name" value="Papain-like_cys_pep_sf"/>
</dbReference>
<keyword evidence="3" id="KW-0378">Hydrolase</keyword>
<dbReference type="PROSITE" id="PS51935">
    <property type="entry name" value="NLPC_P60"/>
    <property type="match status" value="1"/>
</dbReference>
<dbReference type="STRING" id="1121449.SAMN02745704_01518"/>
<evidence type="ECO:0000313" key="7">
    <source>
        <dbReference type="Proteomes" id="UP000190027"/>
    </source>
</evidence>
<protein>
    <submittedName>
        <fullName evidence="6">NlpC/P60 family protein</fullName>
    </submittedName>
</protein>
<keyword evidence="7" id="KW-1185">Reference proteome</keyword>
<comment type="similarity">
    <text evidence="1">Belongs to the peptidase C40 family.</text>
</comment>
<dbReference type="PANTHER" id="PTHR47053:SF1">
    <property type="entry name" value="MUREIN DD-ENDOPEPTIDASE MEPH-RELATED"/>
    <property type="match status" value="1"/>
</dbReference>
<organism evidence="6 7">
    <name type="scientific">Paucidesulfovibrio gracilis DSM 16080</name>
    <dbReference type="NCBI Taxonomy" id="1121449"/>
    <lineage>
        <taxon>Bacteria</taxon>
        <taxon>Pseudomonadati</taxon>
        <taxon>Thermodesulfobacteriota</taxon>
        <taxon>Desulfovibrionia</taxon>
        <taxon>Desulfovibrionales</taxon>
        <taxon>Desulfovibrionaceae</taxon>
        <taxon>Paucidesulfovibrio</taxon>
    </lineage>
</organism>
<proteinExistence type="inferred from homology"/>
<dbReference type="InterPro" id="IPR051202">
    <property type="entry name" value="Peptidase_C40"/>
</dbReference>
<evidence type="ECO:0000256" key="4">
    <source>
        <dbReference type="ARBA" id="ARBA00022807"/>
    </source>
</evidence>